<evidence type="ECO:0000313" key="6">
    <source>
        <dbReference type="EMBL" id="UXI67006.1"/>
    </source>
</evidence>
<dbReference type="PROSITE" id="PS50931">
    <property type="entry name" value="HTH_LYSR"/>
    <property type="match status" value="1"/>
</dbReference>
<protein>
    <submittedName>
        <fullName evidence="6">LysR family transcriptional regulator</fullName>
    </submittedName>
</protein>
<reference evidence="6" key="1">
    <citation type="submission" date="2022-09" db="EMBL/GenBank/DDBJ databases">
        <title>Tahibacter sp. nov., isolated from a fresh water.</title>
        <authorList>
            <person name="Baek J.H."/>
            <person name="Lee J.K."/>
            <person name="Kim J.M."/>
            <person name="Jeon C.O."/>
        </authorList>
    </citation>
    <scope>NUCLEOTIDE SEQUENCE</scope>
    <source>
        <strain evidence="6">W38</strain>
    </source>
</reference>
<dbReference type="InterPro" id="IPR000847">
    <property type="entry name" value="LysR_HTH_N"/>
</dbReference>
<evidence type="ECO:0000256" key="1">
    <source>
        <dbReference type="ARBA" id="ARBA00009437"/>
    </source>
</evidence>
<sequence>MEPSWELYRSYLAVLQEGSLSAAARALGLTQPTLGRHIQSLEDTLGFSLFTRSQQGLQPTPAALELRPHAQAMHHAAAALRRAAEGQGAMQGTVRISASEVVGVEVLPPIVTGLRSAHPHLTIELALSNRVHDLLLREADIAVRMARPAQDALVAQRAGDVELGLFAHAKYLRKHGTPKALSELAKHSLIGFDEETPFLRAARKSLPTWRRDAFALRVDSDLAQLALIRAGAGIGVCQVMVARRTPELVRLLPESFTLALETWVTMHEDLRHSVRCKQTFDALYQGLQRHLSASSAL</sequence>
<proteinExistence type="inferred from homology"/>
<keyword evidence="2" id="KW-0805">Transcription regulation</keyword>
<keyword evidence="4" id="KW-0804">Transcription</keyword>
<dbReference type="Gene3D" id="3.40.190.290">
    <property type="match status" value="1"/>
</dbReference>
<dbReference type="PANTHER" id="PTHR30537">
    <property type="entry name" value="HTH-TYPE TRANSCRIPTIONAL REGULATOR"/>
    <property type="match status" value="1"/>
</dbReference>
<dbReference type="Proteomes" id="UP001064632">
    <property type="component" value="Chromosome"/>
</dbReference>
<organism evidence="6 7">
    <name type="scientific">Tahibacter amnicola</name>
    <dbReference type="NCBI Taxonomy" id="2976241"/>
    <lineage>
        <taxon>Bacteria</taxon>
        <taxon>Pseudomonadati</taxon>
        <taxon>Pseudomonadota</taxon>
        <taxon>Gammaproteobacteria</taxon>
        <taxon>Lysobacterales</taxon>
        <taxon>Rhodanobacteraceae</taxon>
        <taxon>Tahibacter</taxon>
    </lineage>
</organism>
<evidence type="ECO:0000256" key="2">
    <source>
        <dbReference type="ARBA" id="ARBA00023015"/>
    </source>
</evidence>
<dbReference type="InterPro" id="IPR036390">
    <property type="entry name" value="WH_DNA-bd_sf"/>
</dbReference>
<name>A0ABY6BBR9_9GAMM</name>
<dbReference type="Pfam" id="PF00126">
    <property type="entry name" value="HTH_1"/>
    <property type="match status" value="1"/>
</dbReference>
<keyword evidence="3" id="KW-0238">DNA-binding</keyword>
<dbReference type="Gene3D" id="1.10.10.10">
    <property type="entry name" value="Winged helix-like DNA-binding domain superfamily/Winged helix DNA-binding domain"/>
    <property type="match status" value="1"/>
</dbReference>
<dbReference type="EMBL" id="CP104694">
    <property type="protein sequence ID" value="UXI67006.1"/>
    <property type="molecule type" value="Genomic_DNA"/>
</dbReference>
<evidence type="ECO:0000259" key="5">
    <source>
        <dbReference type="PROSITE" id="PS50931"/>
    </source>
</evidence>
<keyword evidence="7" id="KW-1185">Reference proteome</keyword>
<accession>A0ABY6BBR9</accession>
<dbReference type="SUPFAM" id="SSF46785">
    <property type="entry name" value="Winged helix' DNA-binding domain"/>
    <property type="match status" value="1"/>
</dbReference>
<dbReference type="PRINTS" id="PR00039">
    <property type="entry name" value="HTHLYSR"/>
</dbReference>
<feature type="domain" description="HTH lysR-type" evidence="5">
    <location>
        <begin position="3"/>
        <end position="60"/>
    </location>
</feature>
<dbReference type="InterPro" id="IPR036388">
    <property type="entry name" value="WH-like_DNA-bd_sf"/>
</dbReference>
<evidence type="ECO:0000313" key="7">
    <source>
        <dbReference type="Proteomes" id="UP001064632"/>
    </source>
</evidence>
<gene>
    <name evidence="6" type="ORF">N4264_19965</name>
</gene>
<dbReference type="RefSeq" id="WP_261693982.1">
    <property type="nucleotide sequence ID" value="NZ_CP104694.1"/>
</dbReference>
<comment type="similarity">
    <text evidence="1">Belongs to the LysR transcriptional regulatory family.</text>
</comment>
<dbReference type="Pfam" id="PF03466">
    <property type="entry name" value="LysR_substrate"/>
    <property type="match status" value="1"/>
</dbReference>
<dbReference type="PANTHER" id="PTHR30537:SF3">
    <property type="entry name" value="TRANSCRIPTIONAL REGULATORY PROTEIN"/>
    <property type="match status" value="1"/>
</dbReference>
<dbReference type="InterPro" id="IPR058163">
    <property type="entry name" value="LysR-type_TF_proteobact-type"/>
</dbReference>
<evidence type="ECO:0000256" key="4">
    <source>
        <dbReference type="ARBA" id="ARBA00023163"/>
    </source>
</evidence>
<evidence type="ECO:0000256" key="3">
    <source>
        <dbReference type="ARBA" id="ARBA00023125"/>
    </source>
</evidence>
<dbReference type="SUPFAM" id="SSF53850">
    <property type="entry name" value="Periplasmic binding protein-like II"/>
    <property type="match status" value="1"/>
</dbReference>
<dbReference type="InterPro" id="IPR005119">
    <property type="entry name" value="LysR_subst-bd"/>
</dbReference>